<feature type="domain" description="PAC" evidence="2">
    <location>
        <begin position="378"/>
        <end position="432"/>
    </location>
</feature>
<feature type="non-terminal residue" evidence="3">
    <location>
        <position position="482"/>
    </location>
</feature>
<dbReference type="PROSITE" id="PS50113">
    <property type="entry name" value="PAC"/>
    <property type="match status" value="3"/>
</dbReference>
<dbReference type="PANTHER" id="PTHR44757:SF2">
    <property type="entry name" value="BIOFILM ARCHITECTURE MAINTENANCE PROTEIN MBAA"/>
    <property type="match status" value="1"/>
</dbReference>
<dbReference type="SUPFAM" id="SSF55785">
    <property type="entry name" value="PYP-like sensor domain (PAS domain)"/>
    <property type="match status" value="3"/>
</dbReference>
<dbReference type="InterPro" id="IPR000700">
    <property type="entry name" value="PAS-assoc_C"/>
</dbReference>
<dbReference type="NCBIfam" id="TIGR00229">
    <property type="entry name" value="sensory_box"/>
    <property type="match status" value="3"/>
</dbReference>
<dbReference type="SUPFAM" id="SSF47384">
    <property type="entry name" value="Homodimeric domain of signal transducing histidine kinase"/>
    <property type="match status" value="1"/>
</dbReference>
<dbReference type="InterPro" id="IPR001610">
    <property type="entry name" value="PAC"/>
</dbReference>
<dbReference type="Pfam" id="PF00512">
    <property type="entry name" value="HisKA"/>
    <property type="match status" value="1"/>
</dbReference>
<dbReference type="Pfam" id="PF08447">
    <property type="entry name" value="PAS_3"/>
    <property type="match status" value="1"/>
</dbReference>
<dbReference type="PROSITE" id="PS50112">
    <property type="entry name" value="PAS"/>
    <property type="match status" value="2"/>
</dbReference>
<feature type="domain" description="PAS" evidence="1">
    <location>
        <begin position="56"/>
        <end position="110"/>
    </location>
</feature>
<dbReference type="InterPro" id="IPR036097">
    <property type="entry name" value="HisK_dim/P_sf"/>
</dbReference>
<name>A0A3B1CWZ1_9ZZZZ</name>
<dbReference type="GO" id="GO:0000155">
    <property type="term" value="F:phosphorelay sensor kinase activity"/>
    <property type="evidence" value="ECO:0007669"/>
    <property type="project" value="InterPro"/>
</dbReference>
<dbReference type="Gene3D" id="1.10.287.130">
    <property type="match status" value="1"/>
</dbReference>
<dbReference type="Pfam" id="PF13426">
    <property type="entry name" value="PAS_9"/>
    <property type="match status" value="2"/>
</dbReference>
<dbReference type="Gene3D" id="3.30.450.20">
    <property type="entry name" value="PAS domain"/>
    <property type="match status" value="3"/>
</dbReference>
<dbReference type="InterPro" id="IPR000014">
    <property type="entry name" value="PAS"/>
</dbReference>
<dbReference type="EMBL" id="UOGD01000372">
    <property type="protein sequence ID" value="VAX27190.1"/>
    <property type="molecule type" value="Genomic_DNA"/>
</dbReference>
<dbReference type="InterPro" id="IPR052155">
    <property type="entry name" value="Biofilm_reg_signaling"/>
</dbReference>
<dbReference type="InterPro" id="IPR035965">
    <property type="entry name" value="PAS-like_dom_sf"/>
</dbReference>
<evidence type="ECO:0000313" key="3">
    <source>
        <dbReference type="EMBL" id="VAX27190.1"/>
    </source>
</evidence>
<dbReference type="InterPro" id="IPR013655">
    <property type="entry name" value="PAS_fold_3"/>
</dbReference>
<dbReference type="AlphaFoldDB" id="A0A3B1CWZ1"/>
<evidence type="ECO:0000259" key="2">
    <source>
        <dbReference type="PROSITE" id="PS50113"/>
    </source>
</evidence>
<dbReference type="PANTHER" id="PTHR44757">
    <property type="entry name" value="DIGUANYLATE CYCLASE DGCP"/>
    <property type="match status" value="1"/>
</dbReference>
<dbReference type="CDD" id="cd00130">
    <property type="entry name" value="PAS"/>
    <property type="match status" value="3"/>
</dbReference>
<dbReference type="SMART" id="SM00091">
    <property type="entry name" value="PAS"/>
    <property type="match status" value="3"/>
</dbReference>
<dbReference type="SMART" id="SM00086">
    <property type="entry name" value="PAC"/>
    <property type="match status" value="3"/>
</dbReference>
<feature type="domain" description="PAS" evidence="1">
    <location>
        <begin position="307"/>
        <end position="353"/>
    </location>
</feature>
<reference evidence="3" key="1">
    <citation type="submission" date="2018-06" db="EMBL/GenBank/DDBJ databases">
        <authorList>
            <person name="Zhirakovskaya E."/>
        </authorList>
    </citation>
    <scope>NUCLEOTIDE SEQUENCE</scope>
</reference>
<proteinExistence type="predicted"/>
<feature type="domain" description="PAC" evidence="2">
    <location>
        <begin position="134"/>
        <end position="184"/>
    </location>
</feature>
<organism evidence="3">
    <name type="scientific">hydrothermal vent metagenome</name>
    <dbReference type="NCBI Taxonomy" id="652676"/>
    <lineage>
        <taxon>unclassified sequences</taxon>
        <taxon>metagenomes</taxon>
        <taxon>ecological metagenomes</taxon>
    </lineage>
</organism>
<dbReference type="CDD" id="cd00082">
    <property type="entry name" value="HisKA"/>
    <property type="match status" value="1"/>
</dbReference>
<feature type="domain" description="PAC" evidence="2">
    <location>
        <begin position="258"/>
        <end position="310"/>
    </location>
</feature>
<accession>A0A3B1CWZ1</accession>
<sequence length="482" mass="55619">MKDIDLYNMTTSNKLEKVNSDHRNRKIISSFQDFIDLDLIRSIHSQEQVKDYIQNLESKIHAITDAVKDPIIIIDNDGFISFWNRAAEQMFGYKSSEIIKKDLHEIIVPERFREASKKGFQMFRHSGKGGAIGKTLELAAIRKNGEEFPVELSLSAFETNGKWQAVGTVRDITEKKKEKDAIIEREKRLLDSFESSPIGFFRTTIAGEFLYANTFLLHMLGYQNIQELQSLSNITSIFIDPKDRDIYKKILLEEGVIYDYNFRLLKKDGTEVQIIGSSRIVNDEEGNPLYFEGIMRDVTNERMKEKLNKKLLRAIEQSNASIVITDSDGIIEYVNPKFEKLTGYKNQEVIGKTPAIIKSGEMSQQTYEELWETIKAGKDWHGEFYNKKKNGELFWESAIISPIKDEFENITNFVAVKEDITEKKKILQDLISAKEKSEESDRLKSTFISQMSHEIRTPLNVVLGYLELIKDDLSDYPDLNIN</sequence>
<gene>
    <name evidence="3" type="ORF">MNBD_IGNAVI01-1571</name>
</gene>
<protein>
    <submittedName>
        <fullName evidence="3">Diguanylate cyclase/phosphodiesterase (GGDEF &amp; EAL domains) with PAS/PAC sensor(S)</fullName>
    </submittedName>
</protein>
<evidence type="ECO:0000259" key="1">
    <source>
        <dbReference type="PROSITE" id="PS50112"/>
    </source>
</evidence>
<dbReference type="InterPro" id="IPR003661">
    <property type="entry name" value="HisK_dim/P_dom"/>
</dbReference>